<sequence length="162" mass="17737">MPDTKHIISFLMIVLAATGMLFCVLALVLNTWLDYGAFSSSLWKVCILGQCEDFDAVIVAANLGWLNAVRAFAFLGLFWMIITTVAAVLRTFLLKDKIIILYLIIGLSAVSGLCMMIAFAVYTNNTTHKYGAGFALCILAWILGWTVAGLGCFLLILNRNTS</sequence>
<gene>
    <name evidence="6" type="ORF">DPMN_079886</name>
</gene>
<evidence type="ECO:0000256" key="3">
    <source>
        <dbReference type="ARBA" id="ARBA00022989"/>
    </source>
</evidence>
<dbReference type="InterPro" id="IPR004031">
    <property type="entry name" value="PMP22/EMP/MP20/Claudin"/>
</dbReference>
<organism evidence="6 7">
    <name type="scientific">Dreissena polymorpha</name>
    <name type="common">Zebra mussel</name>
    <name type="synonym">Mytilus polymorpha</name>
    <dbReference type="NCBI Taxonomy" id="45954"/>
    <lineage>
        <taxon>Eukaryota</taxon>
        <taxon>Metazoa</taxon>
        <taxon>Spiralia</taxon>
        <taxon>Lophotrochozoa</taxon>
        <taxon>Mollusca</taxon>
        <taxon>Bivalvia</taxon>
        <taxon>Autobranchia</taxon>
        <taxon>Heteroconchia</taxon>
        <taxon>Euheterodonta</taxon>
        <taxon>Imparidentia</taxon>
        <taxon>Neoheterodontei</taxon>
        <taxon>Myida</taxon>
        <taxon>Dreissenoidea</taxon>
        <taxon>Dreissenidae</taxon>
        <taxon>Dreissena</taxon>
    </lineage>
</organism>
<evidence type="ECO:0000256" key="5">
    <source>
        <dbReference type="SAM" id="Phobius"/>
    </source>
</evidence>
<dbReference type="Gene3D" id="1.20.140.150">
    <property type="match status" value="1"/>
</dbReference>
<feature type="transmembrane region" description="Helical" evidence="5">
    <location>
        <begin position="133"/>
        <end position="157"/>
    </location>
</feature>
<feature type="transmembrane region" description="Helical" evidence="5">
    <location>
        <begin position="100"/>
        <end position="121"/>
    </location>
</feature>
<feature type="transmembrane region" description="Helical" evidence="5">
    <location>
        <begin position="71"/>
        <end position="93"/>
    </location>
</feature>
<protein>
    <submittedName>
        <fullName evidence="6">Uncharacterized protein</fullName>
    </submittedName>
</protein>
<proteinExistence type="predicted"/>
<dbReference type="Proteomes" id="UP000828390">
    <property type="component" value="Unassembled WGS sequence"/>
</dbReference>
<keyword evidence="2 5" id="KW-0812">Transmembrane</keyword>
<keyword evidence="3 5" id="KW-1133">Transmembrane helix</keyword>
<dbReference type="Pfam" id="PF00822">
    <property type="entry name" value="PMP22_Claudin"/>
    <property type="match status" value="1"/>
</dbReference>
<evidence type="ECO:0000313" key="7">
    <source>
        <dbReference type="Proteomes" id="UP000828390"/>
    </source>
</evidence>
<dbReference type="EMBL" id="JAIWYP010000015">
    <property type="protein sequence ID" value="KAH3704825.1"/>
    <property type="molecule type" value="Genomic_DNA"/>
</dbReference>
<comment type="caution">
    <text evidence="6">The sequence shown here is derived from an EMBL/GenBank/DDBJ whole genome shotgun (WGS) entry which is preliminary data.</text>
</comment>
<keyword evidence="7" id="KW-1185">Reference proteome</keyword>
<evidence type="ECO:0000313" key="6">
    <source>
        <dbReference type="EMBL" id="KAH3704825.1"/>
    </source>
</evidence>
<accession>A0A9D3YTY4</accession>
<dbReference type="GO" id="GO:0016020">
    <property type="term" value="C:membrane"/>
    <property type="evidence" value="ECO:0007669"/>
    <property type="project" value="UniProtKB-SubCell"/>
</dbReference>
<reference evidence="6" key="2">
    <citation type="submission" date="2020-11" db="EMBL/GenBank/DDBJ databases">
        <authorList>
            <person name="McCartney M.A."/>
            <person name="Auch B."/>
            <person name="Kono T."/>
            <person name="Mallez S."/>
            <person name="Becker A."/>
            <person name="Gohl D.M."/>
            <person name="Silverstein K.A.T."/>
            <person name="Koren S."/>
            <person name="Bechman K.B."/>
            <person name="Herman A."/>
            <person name="Abrahante J.E."/>
            <person name="Garbe J."/>
        </authorList>
    </citation>
    <scope>NUCLEOTIDE SEQUENCE</scope>
    <source>
        <strain evidence="6">Duluth1</strain>
        <tissue evidence="6">Whole animal</tissue>
    </source>
</reference>
<reference evidence="6" key="1">
    <citation type="journal article" date="2019" name="bioRxiv">
        <title>The Genome of the Zebra Mussel, Dreissena polymorpha: A Resource for Invasive Species Research.</title>
        <authorList>
            <person name="McCartney M.A."/>
            <person name="Auch B."/>
            <person name="Kono T."/>
            <person name="Mallez S."/>
            <person name="Zhang Y."/>
            <person name="Obille A."/>
            <person name="Becker A."/>
            <person name="Abrahante J.E."/>
            <person name="Garbe J."/>
            <person name="Badalamenti J.P."/>
            <person name="Herman A."/>
            <person name="Mangelson H."/>
            <person name="Liachko I."/>
            <person name="Sullivan S."/>
            <person name="Sone E.D."/>
            <person name="Koren S."/>
            <person name="Silverstein K.A.T."/>
            <person name="Beckman K.B."/>
            <person name="Gohl D.M."/>
        </authorList>
    </citation>
    <scope>NUCLEOTIDE SEQUENCE</scope>
    <source>
        <strain evidence="6">Duluth1</strain>
        <tissue evidence="6">Whole animal</tissue>
    </source>
</reference>
<feature type="transmembrane region" description="Helical" evidence="5">
    <location>
        <begin position="7"/>
        <end position="33"/>
    </location>
</feature>
<name>A0A9D3YTY4_DREPO</name>
<evidence type="ECO:0000256" key="4">
    <source>
        <dbReference type="ARBA" id="ARBA00023136"/>
    </source>
</evidence>
<comment type="subcellular location">
    <subcellularLocation>
        <location evidence="1">Membrane</location>
        <topology evidence="1">Multi-pass membrane protein</topology>
    </subcellularLocation>
</comment>
<keyword evidence="4 5" id="KW-0472">Membrane</keyword>
<dbReference type="AlphaFoldDB" id="A0A9D3YTY4"/>
<evidence type="ECO:0000256" key="1">
    <source>
        <dbReference type="ARBA" id="ARBA00004141"/>
    </source>
</evidence>
<evidence type="ECO:0000256" key="2">
    <source>
        <dbReference type="ARBA" id="ARBA00022692"/>
    </source>
</evidence>